<keyword evidence="3" id="KW-1185">Reference proteome</keyword>
<feature type="region of interest" description="Disordered" evidence="1">
    <location>
        <begin position="1"/>
        <end position="22"/>
    </location>
</feature>
<reference evidence="2 3" key="1">
    <citation type="journal article" date="2018" name="Cell">
        <title>The Chara Genome: Secondary Complexity and Implications for Plant Terrestrialization.</title>
        <authorList>
            <person name="Nishiyama T."/>
            <person name="Sakayama H."/>
            <person name="Vries J.D."/>
            <person name="Buschmann H."/>
            <person name="Saint-Marcoux D."/>
            <person name="Ullrich K.K."/>
            <person name="Haas F.B."/>
            <person name="Vanderstraeten L."/>
            <person name="Becker D."/>
            <person name="Lang D."/>
            <person name="Vosolsobe S."/>
            <person name="Rombauts S."/>
            <person name="Wilhelmsson P.K.I."/>
            <person name="Janitza P."/>
            <person name="Kern R."/>
            <person name="Heyl A."/>
            <person name="Rumpler F."/>
            <person name="Villalobos L.I.A.C."/>
            <person name="Clay J.M."/>
            <person name="Skokan R."/>
            <person name="Toyoda A."/>
            <person name="Suzuki Y."/>
            <person name="Kagoshima H."/>
            <person name="Schijlen E."/>
            <person name="Tajeshwar N."/>
            <person name="Catarino B."/>
            <person name="Hetherington A.J."/>
            <person name="Saltykova A."/>
            <person name="Bonnot C."/>
            <person name="Breuninger H."/>
            <person name="Symeonidi A."/>
            <person name="Radhakrishnan G.V."/>
            <person name="Van Nieuwerburgh F."/>
            <person name="Deforce D."/>
            <person name="Chang C."/>
            <person name="Karol K.G."/>
            <person name="Hedrich R."/>
            <person name="Ulvskov P."/>
            <person name="Glockner G."/>
            <person name="Delwiche C.F."/>
            <person name="Petrasek J."/>
            <person name="Van de Peer Y."/>
            <person name="Friml J."/>
            <person name="Beilby M."/>
            <person name="Dolan L."/>
            <person name="Kohara Y."/>
            <person name="Sugano S."/>
            <person name="Fujiyama A."/>
            <person name="Delaux P.-M."/>
            <person name="Quint M."/>
            <person name="TheiBen G."/>
            <person name="Hagemann M."/>
            <person name="Harholt J."/>
            <person name="Dunand C."/>
            <person name="Zachgo S."/>
            <person name="Langdale J."/>
            <person name="Maumus F."/>
            <person name="Straeten D.V.D."/>
            <person name="Gould S.B."/>
            <person name="Rensing S.A."/>
        </authorList>
    </citation>
    <scope>NUCLEOTIDE SEQUENCE [LARGE SCALE GENOMIC DNA]</scope>
    <source>
        <strain evidence="2 3">S276</strain>
    </source>
</reference>
<feature type="compositionally biased region" description="Basic and acidic residues" evidence="1">
    <location>
        <begin position="83"/>
        <end position="93"/>
    </location>
</feature>
<feature type="region of interest" description="Disordered" evidence="1">
    <location>
        <begin position="222"/>
        <end position="247"/>
    </location>
</feature>
<evidence type="ECO:0000313" key="2">
    <source>
        <dbReference type="EMBL" id="GBG88539.1"/>
    </source>
</evidence>
<evidence type="ECO:0000313" key="3">
    <source>
        <dbReference type="Proteomes" id="UP000265515"/>
    </source>
</evidence>
<feature type="region of interest" description="Disordered" evidence="1">
    <location>
        <begin position="46"/>
        <end position="93"/>
    </location>
</feature>
<dbReference type="AlphaFoldDB" id="A0A388M234"/>
<organism evidence="2 3">
    <name type="scientific">Chara braunii</name>
    <name type="common">Braun's stonewort</name>
    <dbReference type="NCBI Taxonomy" id="69332"/>
    <lineage>
        <taxon>Eukaryota</taxon>
        <taxon>Viridiplantae</taxon>
        <taxon>Streptophyta</taxon>
        <taxon>Charophyceae</taxon>
        <taxon>Charales</taxon>
        <taxon>Characeae</taxon>
        <taxon>Chara</taxon>
    </lineage>
</organism>
<feature type="region of interest" description="Disordered" evidence="1">
    <location>
        <begin position="107"/>
        <end position="150"/>
    </location>
</feature>
<feature type="region of interest" description="Disordered" evidence="1">
    <location>
        <begin position="352"/>
        <end position="396"/>
    </location>
</feature>
<proteinExistence type="predicted"/>
<sequence length="396" mass="44838">MASSSQPSGSGDGDGTRRNPQTCYSCHLPSHYARDSGAYWKEKYEGKTGVSGGAGASGPVRGRSTSPVRRRWESAKRSPSADLKYRSYRSDEKDSVKDLVSLLMAEREEKERAKKEEEDRVKLKREKAEKEARRLKKEEKCRREQQENDERLKKKIDLQFAKRWGGAMKHVEVDSSLEFKRRHRRYRKASRRGKHHWRTYIMTSDSDDRVSDISQRTRLLHLTEKRKRTSTATKEEDSLSQSSPNVTPLKIHRARELPPKSSRGKSAKKMKTTLKPVTMKKLREKNEPKVKGAVAGCGDGSRLQLVKDTAEHLDGLDYRVIQKMCKREGLPYVRKGQAVMALAEKKAQVAYEGTKDGVPDYAKSNEESATTSDSSSSDNEAGTTDDSPCKENVNIA</sequence>
<gene>
    <name evidence="2" type="ORF">CBR_g48008</name>
</gene>
<evidence type="ECO:0000256" key="1">
    <source>
        <dbReference type="SAM" id="MobiDB-lite"/>
    </source>
</evidence>
<dbReference type="EMBL" id="BFEA01000678">
    <property type="protein sequence ID" value="GBG88539.1"/>
    <property type="molecule type" value="Genomic_DNA"/>
</dbReference>
<feature type="compositionally biased region" description="Low complexity" evidence="1">
    <location>
        <begin position="367"/>
        <end position="381"/>
    </location>
</feature>
<accession>A0A388M234</accession>
<dbReference type="Proteomes" id="UP000265515">
    <property type="component" value="Unassembled WGS sequence"/>
</dbReference>
<protein>
    <submittedName>
        <fullName evidence="2">Uncharacterized protein</fullName>
    </submittedName>
</protein>
<feature type="compositionally biased region" description="Basic and acidic residues" evidence="1">
    <location>
        <begin position="352"/>
        <end position="366"/>
    </location>
</feature>
<comment type="caution">
    <text evidence="2">The sequence shown here is derived from an EMBL/GenBank/DDBJ whole genome shotgun (WGS) entry which is preliminary data.</text>
</comment>
<dbReference type="Gramene" id="GBG88539">
    <property type="protein sequence ID" value="GBG88539"/>
    <property type="gene ID" value="CBR_g48008"/>
</dbReference>
<name>A0A388M234_CHABU</name>